<reference evidence="1 2" key="1">
    <citation type="journal article" date="2022" name="Front. Microbiol.">
        <title>High genomic differentiation and limited gene flow indicate recent cryptic speciation within the genus Laspinema (cyanobacteria).</title>
        <authorList>
            <person name="Stanojkovic A."/>
            <person name="Skoupy S."/>
            <person name="Skaloud P."/>
            <person name="Dvorak P."/>
        </authorList>
    </citation>
    <scope>NUCLEOTIDE SEQUENCE [LARGE SCALE GENOMIC DNA]</scope>
    <source>
        <strain evidence="1 2">D2a</strain>
    </source>
</reference>
<protein>
    <recommendedName>
        <fullName evidence="3">Filamentous hemagglutinin</fullName>
    </recommendedName>
</protein>
<dbReference type="EMBL" id="JAMXFF010000009">
    <property type="protein sequence ID" value="MCT7966259.1"/>
    <property type="molecule type" value="Genomic_DNA"/>
</dbReference>
<accession>A0ABT2MND7</accession>
<evidence type="ECO:0008006" key="3">
    <source>
        <dbReference type="Google" id="ProtNLM"/>
    </source>
</evidence>
<dbReference type="Proteomes" id="UP001525890">
    <property type="component" value="Unassembled WGS sequence"/>
</dbReference>
<proteinExistence type="predicted"/>
<sequence length="160" mass="16886">MFNPFGGVRATERGTYRVVSPEGLVLLWKEQMVRLNIIPTQDTPLAQAELMIRFKLAPALSLALTLAITSILAAAQPMFALSNLSQPVPQVTQMGPSGAIATPLHPSLLSQVSGNLASVWMTPEIPHQGALIAQGSGSDPIRDALGCSCAICIGQSQIEV</sequence>
<organism evidence="1 2">
    <name type="scientific">Laspinema palackyanum D2a</name>
    <dbReference type="NCBI Taxonomy" id="2953684"/>
    <lineage>
        <taxon>Bacteria</taxon>
        <taxon>Bacillati</taxon>
        <taxon>Cyanobacteriota</taxon>
        <taxon>Cyanophyceae</taxon>
        <taxon>Oscillatoriophycideae</taxon>
        <taxon>Oscillatoriales</taxon>
        <taxon>Laspinemataceae</taxon>
        <taxon>Laspinema</taxon>
        <taxon>Laspinema palackyanum</taxon>
    </lineage>
</organism>
<evidence type="ECO:0000313" key="2">
    <source>
        <dbReference type="Proteomes" id="UP001525890"/>
    </source>
</evidence>
<gene>
    <name evidence="1" type="ORF">NG799_07920</name>
</gene>
<keyword evidence="2" id="KW-1185">Reference proteome</keyword>
<name>A0ABT2MND7_9CYAN</name>
<comment type="caution">
    <text evidence="1">The sequence shown here is derived from an EMBL/GenBank/DDBJ whole genome shotgun (WGS) entry which is preliminary data.</text>
</comment>
<evidence type="ECO:0000313" key="1">
    <source>
        <dbReference type="EMBL" id="MCT7966259.1"/>
    </source>
</evidence>